<keyword evidence="4" id="KW-0564">Palmitate</keyword>
<dbReference type="GeneID" id="90531744"/>
<protein>
    <submittedName>
        <fullName evidence="8">Extracellular solute-binding protein</fullName>
    </submittedName>
</protein>
<dbReference type="InterPro" id="IPR006059">
    <property type="entry name" value="SBP"/>
</dbReference>
<keyword evidence="9" id="KW-1185">Reference proteome</keyword>
<keyword evidence="2 7" id="KW-0732">Signal</keyword>
<gene>
    <name evidence="8" type="ORF">NE695_03590</name>
</gene>
<evidence type="ECO:0000256" key="3">
    <source>
        <dbReference type="ARBA" id="ARBA00023136"/>
    </source>
</evidence>
<dbReference type="Proteomes" id="UP001524473">
    <property type="component" value="Unassembled WGS sequence"/>
</dbReference>
<evidence type="ECO:0000256" key="1">
    <source>
        <dbReference type="ARBA" id="ARBA00022475"/>
    </source>
</evidence>
<evidence type="ECO:0000256" key="2">
    <source>
        <dbReference type="ARBA" id="ARBA00022729"/>
    </source>
</evidence>
<dbReference type="PANTHER" id="PTHR43649:SF33">
    <property type="entry name" value="POLYGALACTURONAN_RHAMNOGALACTURONAN-BINDING PROTEIN YTCQ"/>
    <property type="match status" value="1"/>
</dbReference>
<dbReference type="EMBL" id="JANFZH010000005">
    <property type="protein sequence ID" value="MCQ4838997.1"/>
    <property type="molecule type" value="Genomic_DNA"/>
</dbReference>
<dbReference type="SUPFAM" id="SSF53850">
    <property type="entry name" value="Periplasmic binding protein-like II"/>
    <property type="match status" value="1"/>
</dbReference>
<evidence type="ECO:0000313" key="8">
    <source>
        <dbReference type="EMBL" id="MCQ4838997.1"/>
    </source>
</evidence>
<evidence type="ECO:0000256" key="4">
    <source>
        <dbReference type="ARBA" id="ARBA00023139"/>
    </source>
</evidence>
<feature type="chain" id="PRO_5045170104" evidence="7">
    <location>
        <begin position="29"/>
        <end position="554"/>
    </location>
</feature>
<evidence type="ECO:0000256" key="5">
    <source>
        <dbReference type="ARBA" id="ARBA00023288"/>
    </source>
</evidence>
<name>A0ABT1RWE9_9FIRM</name>
<sequence>MMESKRKWSQVPGALVLTLLLALSGCTAASNSSEANPQSTGPASGNSSEAGEPSTGDAAAEEPTEIRFFRVAVTQDPTKDRVLLELQKRTNTKLEFVTAPWDQQATKVNTMLASGEVIDVISMDDGAVDYIGHARNGTILPLDDYLKDMERYPIESMIAYDDVYQKFLVDGKSYGIPCLNQPGGGWVAGIRKDWLDKVGLDVPTNLDELYEVFRAFKEEDPDGNGQDDTYAMIVAQIFDSWGLMMRLSSPPVTWTENEDGSLQYTGTSEGQKASLRFVKRLYDEGLINQDVFTIRDRDYCLNDFTAGHSGIGFSPMWAKSLAEVKANCPEAEVELLFPAPHDPRYTNGATVNDAGWSWLVNVLPKTCRNPERVLDLLEYLNTGEGRKLMCTGIEGIHYDRYEDGVFYGISQEEQDKDWDPKDGEGPTGHPLWWGLTSTINGTIDFEAYPGDLLSAMQNCVTFVSEEDKADNPFYEQRKMICEVMAHELIDAKLETASTYSGKLSSISNEYQSRLILEPAENFDAIWDEYVEQMHANGLDEMYEEAGQWLKENGK</sequence>
<dbReference type="Pfam" id="PF01547">
    <property type="entry name" value="SBP_bac_1"/>
    <property type="match status" value="1"/>
</dbReference>
<evidence type="ECO:0000313" key="9">
    <source>
        <dbReference type="Proteomes" id="UP001524473"/>
    </source>
</evidence>
<dbReference type="RefSeq" id="WP_066862031.1">
    <property type="nucleotide sequence ID" value="NZ_CABKVV010000012.1"/>
</dbReference>
<evidence type="ECO:0000256" key="6">
    <source>
        <dbReference type="SAM" id="MobiDB-lite"/>
    </source>
</evidence>
<dbReference type="PANTHER" id="PTHR43649">
    <property type="entry name" value="ARABINOSE-BINDING PROTEIN-RELATED"/>
    <property type="match status" value="1"/>
</dbReference>
<keyword evidence="1" id="KW-1003">Cell membrane</keyword>
<dbReference type="Gene3D" id="3.40.190.10">
    <property type="entry name" value="Periplasmic binding protein-like II"/>
    <property type="match status" value="2"/>
</dbReference>
<organism evidence="8 9">
    <name type="scientific">Neglectibacter timonensis</name>
    <dbReference type="NCBI Taxonomy" id="1776382"/>
    <lineage>
        <taxon>Bacteria</taxon>
        <taxon>Bacillati</taxon>
        <taxon>Bacillota</taxon>
        <taxon>Clostridia</taxon>
        <taxon>Eubacteriales</taxon>
        <taxon>Oscillospiraceae</taxon>
        <taxon>Neglectibacter</taxon>
    </lineage>
</organism>
<reference evidence="8 9" key="1">
    <citation type="submission" date="2022-06" db="EMBL/GenBank/DDBJ databases">
        <title>Isolation of gut microbiota from human fecal samples.</title>
        <authorList>
            <person name="Pamer E.G."/>
            <person name="Barat B."/>
            <person name="Waligurski E."/>
            <person name="Medina S."/>
            <person name="Paddock L."/>
            <person name="Mostad J."/>
        </authorList>
    </citation>
    <scope>NUCLEOTIDE SEQUENCE [LARGE SCALE GENOMIC DNA]</scope>
    <source>
        <strain evidence="8 9">DFI.9.73</strain>
    </source>
</reference>
<evidence type="ECO:0000256" key="7">
    <source>
        <dbReference type="SAM" id="SignalP"/>
    </source>
</evidence>
<accession>A0ABT1RWE9</accession>
<feature type="compositionally biased region" description="Polar residues" evidence="6">
    <location>
        <begin position="31"/>
        <end position="49"/>
    </location>
</feature>
<feature type="region of interest" description="Disordered" evidence="6">
    <location>
        <begin position="29"/>
        <end position="61"/>
    </location>
</feature>
<comment type="caution">
    <text evidence="8">The sequence shown here is derived from an EMBL/GenBank/DDBJ whole genome shotgun (WGS) entry which is preliminary data.</text>
</comment>
<keyword evidence="5" id="KW-0449">Lipoprotein</keyword>
<dbReference type="PROSITE" id="PS51257">
    <property type="entry name" value="PROKAR_LIPOPROTEIN"/>
    <property type="match status" value="1"/>
</dbReference>
<proteinExistence type="predicted"/>
<dbReference type="InterPro" id="IPR050490">
    <property type="entry name" value="Bact_solute-bd_prot1"/>
</dbReference>
<feature type="signal peptide" evidence="7">
    <location>
        <begin position="1"/>
        <end position="28"/>
    </location>
</feature>
<keyword evidence="3" id="KW-0472">Membrane</keyword>